<comment type="caution">
    <text evidence="7">The sequence shown here is derived from an EMBL/GenBank/DDBJ whole genome shotgun (WGS) entry which is preliminary data.</text>
</comment>
<keyword evidence="4 6" id="KW-1133">Transmembrane helix</keyword>
<evidence type="ECO:0000256" key="1">
    <source>
        <dbReference type="ARBA" id="ARBA00004141"/>
    </source>
</evidence>
<dbReference type="GO" id="GO:0042910">
    <property type="term" value="F:xenobiotic transmembrane transporter activity"/>
    <property type="evidence" value="ECO:0007669"/>
    <property type="project" value="InterPro"/>
</dbReference>
<evidence type="ECO:0000256" key="4">
    <source>
        <dbReference type="ARBA" id="ARBA00022989"/>
    </source>
</evidence>
<dbReference type="InterPro" id="IPR045069">
    <property type="entry name" value="MATE_euk"/>
</dbReference>
<dbReference type="AlphaFoldDB" id="A0A8T2RDI0"/>
<evidence type="ECO:0000256" key="5">
    <source>
        <dbReference type="ARBA" id="ARBA00023136"/>
    </source>
</evidence>
<evidence type="ECO:0000313" key="8">
    <source>
        <dbReference type="Proteomes" id="UP000825935"/>
    </source>
</evidence>
<dbReference type="Proteomes" id="UP000825935">
    <property type="component" value="Chromosome 28"/>
</dbReference>
<dbReference type="GO" id="GO:0016020">
    <property type="term" value="C:membrane"/>
    <property type="evidence" value="ECO:0007669"/>
    <property type="project" value="UniProtKB-SubCell"/>
</dbReference>
<dbReference type="PANTHER" id="PTHR11206">
    <property type="entry name" value="MULTIDRUG RESISTANCE PROTEIN"/>
    <property type="match status" value="1"/>
</dbReference>
<organism evidence="7 8">
    <name type="scientific">Ceratopteris richardii</name>
    <name type="common">Triangle waterfern</name>
    <dbReference type="NCBI Taxonomy" id="49495"/>
    <lineage>
        <taxon>Eukaryota</taxon>
        <taxon>Viridiplantae</taxon>
        <taxon>Streptophyta</taxon>
        <taxon>Embryophyta</taxon>
        <taxon>Tracheophyta</taxon>
        <taxon>Polypodiopsida</taxon>
        <taxon>Polypodiidae</taxon>
        <taxon>Polypodiales</taxon>
        <taxon>Pteridineae</taxon>
        <taxon>Pteridaceae</taxon>
        <taxon>Parkerioideae</taxon>
        <taxon>Ceratopteris</taxon>
    </lineage>
</organism>
<protein>
    <recommendedName>
        <fullName evidence="6">Protein DETOXIFICATION</fullName>
    </recommendedName>
    <alternativeName>
        <fullName evidence="6">Multidrug and toxic compound extrusion protein</fullName>
    </alternativeName>
</protein>
<evidence type="ECO:0000256" key="3">
    <source>
        <dbReference type="ARBA" id="ARBA00022692"/>
    </source>
</evidence>
<comment type="subcellular location">
    <subcellularLocation>
        <location evidence="1">Membrane</location>
        <topology evidence="1">Multi-pass membrane protein</topology>
    </subcellularLocation>
</comment>
<keyword evidence="5 6" id="KW-0472">Membrane</keyword>
<evidence type="ECO:0000313" key="7">
    <source>
        <dbReference type="EMBL" id="KAH7293573.1"/>
    </source>
</evidence>
<feature type="transmembrane region" description="Helical" evidence="6">
    <location>
        <begin position="249"/>
        <end position="272"/>
    </location>
</feature>
<dbReference type="GO" id="GO:0015297">
    <property type="term" value="F:antiporter activity"/>
    <property type="evidence" value="ECO:0007669"/>
    <property type="project" value="InterPro"/>
</dbReference>
<evidence type="ECO:0000256" key="6">
    <source>
        <dbReference type="RuleBase" id="RU004914"/>
    </source>
</evidence>
<dbReference type="NCBIfam" id="TIGR00797">
    <property type="entry name" value="matE"/>
    <property type="match status" value="1"/>
</dbReference>
<sequence length="518" mass="55933">MPVSPVFCRIASNPPSSLPLRILDNMSAVCLLSSVGEHHANSNGKEKRLEGCMMMCRRLSLWDELKLQCCLAGPLIANNFLQTASVQIISLMFVGHLGELALSSSSLAISLANVIGTCVMTGLASGLETLCGQAFGAKQYQLVGLYLQTGLIISNATAVFASFLCGYMDVLLRAVGLDERISEEAGSYAKFLIPSLLAQASLQPLIRLLQVQSIVYPMVLSSGTAILIHVLLCWYLVLKTSLGFTGAALSTSICTWINVILLYGYVIFSPACSITRTPLSLQSFKYAKKFSKLAIPSAAMTCLQWWCYEIFILLSGLLPNPELQTSALSICLNFSNLAFQIPFGFSGTISIRVSNELGAEQPEAARQAVYVAVILTEAEAVVASVLLWSFRNVLGYIFSGNSDVVNAVTGLLGLLALSSFLDSNQALLSGIARGCGWQVLGALINFGSFYMIAMPVGITLGFLTPLGVRGLWIGVICGPFVQIFLLGFMTWMAKWDEEAKKAKHRLELENCMDAGTWT</sequence>
<comment type="caution">
    <text evidence="6">Lacks conserved residue(s) required for the propagation of feature annotation.</text>
</comment>
<keyword evidence="8" id="KW-1185">Reference proteome</keyword>
<feature type="transmembrane region" description="Helical" evidence="6">
    <location>
        <begin position="470"/>
        <end position="493"/>
    </location>
</feature>
<feature type="transmembrane region" description="Helical" evidence="6">
    <location>
        <begin position="293"/>
        <end position="314"/>
    </location>
</feature>
<keyword evidence="3 6" id="KW-0812">Transmembrane</keyword>
<reference evidence="7" key="1">
    <citation type="submission" date="2021-08" db="EMBL/GenBank/DDBJ databases">
        <title>WGS assembly of Ceratopteris richardii.</title>
        <authorList>
            <person name="Marchant D.B."/>
            <person name="Chen G."/>
            <person name="Jenkins J."/>
            <person name="Shu S."/>
            <person name="Leebens-Mack J."/>
            <person name="Grimwood J."/>
            <person name="Schmutz J."/>
            <person name="Soltis P."/>
            <person name="Soltis D."/>
            <person name="Chen Z.-H."/>
        </authorList>
    </citation>
    <scope>NUCLEOTIDE SEQUENCE</scope>
    <source>
        <strain evidence="7">Whitten #5841</strain>
        <tissue evidence="7">Leaf</tissue>
    </source>
</reference>
<feature type="transmembrane region" description="Helical" evidence="6">
    <location>
        <begin position="368"/>
        <end position="390"/>
    </location>
</feature>
<feature type="transmembrane region" description="Helical" evidence="6">
    <location>
        <begin position="326"/>
        <end position="347"/>
    </location>
</feature>
<feature type="transmembrane region" description="Helical" evidence="6">
    <location>
        <begin position="442"/>
        <end position="464"/>
    </location>
</feature>
<gene>
    <name evidence="7" type="ORF">KP509_28G031400</name>
</gene>
<dbReference type="EMBL" id="CM035433">
    <property type="protein sequence ID" value="KAH7293573.1"/>
    <property type="molecule type" value="Genomic_DNA"/>
</dbReference>
<proteinExistence type="inferred from homology"/>
<accession>A0A8T2RDI0</accession>
<feature type="transmembrane region" description="Helical" evidence="6">
    <location>
        <begin position="396"/>
        <end position="421"/>
    </location>
</feature>
<dbReference type="OMA" id="AGSYAIC"/>
<evidence type="ECO:0000256" key="2">
    <source>
        <dbReference type="ARBA" id="ARBA00010199"/>
    </source>
</evidence>
<dbReference type="OrthoDB" id="2126698at2759"/>
<comment type="similarity">
    <text evidence="2 6">Belongs to the multi antimicrobial extrusion (MATE) (TC 2.A.66.1) family.</text>
</comment>
<dbReference type="Pfam" id="PF01554">
    <property type="entry name" value="MatE"/>
    <property type="match status" value="2"/>
</dbReference>
<dbReference type="CDD" id="cd13132">
    <property type="entry name" value="MATE_eukaryotic"/>
    <property type="match status" value="1"/>
</dbReference>
<name>A0A8T2RDI0_CERRI</name>
<dbReference type="GO" id="GO:1990961">
    <property type="term" value="P:xenobiotic detoxification by transmembrane export across the plasma membrane"/>
    <property type="evidence" value="ECO:0007669"/>
    <property type="project" value="InterPro"/>
</dbReference>
<feature type="transmembrane region" description="Helical" evidence="6">
    <location>
        <begin position="145"/>
        <end position="167"/>
    </location>
</feature>
<dbReference type="InterPro" id="IPR002528">
    <property type="entry name" value="MATE_fam"/>
</dbReference>
<feature type="transmembrane region" description="Helical" evidence="6">
    <location>
        <begin position="214"/>
        <end position="237"/>
    </location>
</feature>